<keyword evidence="3" id="KW-0472">Membrane</keyword>
<keyword evidence="2" id="KW-0430">Lectin</keyword>
<keyword evidence="3" id="KW-0812">Transmembrane</keyword>
<reference evidence="5" key="2">
    <citation type="submission" date="2025-09" db="UniProtKB">
        <authorList>
            <consortium name="Ensembl"/>
        </authorList>
    </citation>
    <scope>IDENTIFICATION</scope>
</reference>
<feature type="domain" description="C-type lectin" evidence="4">
    <location>
        <begin position="100"/>
        <end position="210"/>
    </location>
</feature>
<dbReference type="AlphaFoldDB" id="A0A8C0FQY4"/>
<dbReference type="Pfam" id="PF00059">
    <property type="entry name" value="Lectin_C"/>
    <property type="match status" value="1"/>
</dbReference>
<evidence type="ECO:0000259" key="4">
    <source>
        <dbReference type="PROSITE" id="PS50041"/>
    </source>
</evidence>
<dbReference type="SUPFAM" id="SSF56436">
    <property type="entry name" value="C-type lectin-like"/>
    <property type="match status" value="1"/>
</dbReference>
<sequence>MWPLSAPALCPWWHSVLLKVSGLGHLVLLVLVVVLSVKNGVKKLKDGAKRWRGGGDEKPLGAFQPVVGEDLGSPFGLSHGSFSSSACSGCKLCPQEWQLHGDRCYWLSKEKGNWTQGKKGCENQEAQLVVLRNKKEKDFLNQTLRKPTTYFWIGLSVPPAGQGWTWLNGSRLAPGWFRLSPKAEFGKCGALRRGRIVSESCSSELQWICQKPAPQL</sequence>
<dbReference type="GO" id="GO:0030246">
    <property type="term" value="F:carbohydrate binding"/>
    <property type="evidence" value="ECO:0007669"/>
    <property type="project" value="UniProtKB-KW"/>
</dbReference>
<name>A0A8C0FQY4_BUBBB</name>
<reference evidence="5" key="1">
    <citation type="submission" date="2025-08" db="UniProtKB">
        <authorList>
            <consortium name="Ensembl"/>
        </authorList>
    </citation>
    <scope>IDENTIFICATION</scope>
</reference>
<dbReference type="GO" id="GO:0005886">
    <property type="term" value="C:plasma membrane"/>
    <property type="evidence" value="ECO:0007669"/>
    <property type="project" value="TreeGrafter"/>
</dbReference>
<dbReference type="Ensembl" id="ENSBOBT00000021500.1">
    <property type="protein sequence ID" value="ENSBOBP00000021022.1"/>
    <property type="gene ID" value="ENSBOBG00000012797.1"/>
</dbReference>
<comment type="subcellular location">
    <subcellularLocation>
        <location evidence="1">Membrane</location>
        <topology evidence="1">Single-pass membrane protein</topology>
    </subcellularLocation>
</comment>
<evidence type="ECO:0000313" key="6">
    <source>
        <dbReference type="Proteomes" id="UP000694567"/>
    </source>
</evidence>
<dbReference type="PANTHER" id="PTHR46746">
    <property type="entry name" value="KILLER CELL LECTIN-LIKE RECEPTOR SUBFAMILY F MEMBER 2"/>
    <property type="match status" value="1"/>
</dbReference>
<evidence type="ECO:0000256" key="1">
    <source>
        <dbReference type="ARBA" id="ARBA00004167"/>
    </source>
</evidence>
<dbReference type="InterPro" id="IPR033992">
    <property type="entry name" value="NKR-like_CTLD"/>
</dbReference>
<evidence type="ECO:0000313" key="5">
    <source>
        <dbReference type="Ensembl" id="ENSBOBP00000021022.1"/>
    </source>
</evidence>
<keyword evidence="3" id="KW-1133">Transmembrane helix</keyword>
<dbReference type="InterPro" id="IPR016186">
    <property type="entry name" value="C-type_lectin-like/link_sf"/>
</dbReference>
<dbReference type="PANTHER" id="PTHR46746:SF3">
    <property type="entry name" value="C-TYPE LECTIN DOMAIN-CONTAINING PROTEIN-RELATED"/>
    <property type="match status" value="1"/>
</dbReference>
<dbReference type="Gene3D" id="3.10.100.10">
    <property type="entry name" value="Mannose-Binding Protein A, subunit A"/>
    <property type="match status" value="1"/>
</dbReference>
<protein>
    <recommendedName>
        <fullName evidence="4">C-type lectin domain-containing protein</fullName>
    </recommendedName>
</protein>
<dbReference type="CDD" id="cd03593">
    <property type="entry name" value="CLECT_NK_receptors_like"/>
    <property type="match status" value="1"/>
</dbReference>
<dbReference type="InterPro" id="IPR051379">
    <property type="entry name" value="C-type_Lectin_Receptor_IMM"/>
</dbReference>
<dbReference type="Proteomes" id="UP000694567">
    <property type="component" value="Unplaced"/>
</dbReference>
<keyword evidence="6" id="KW-1185">Reference proteome</keyword>
<accession>A0A8C0FQY4</accession>
<proteinExistence type="predicted"/>
<dbReference type="InterPro" id="IPR001304">
    <property type="entry name" value="C-type_lectin-like"/>
</dbReference>
<feature type="transmembrane region" description="Helical" evidence="3">
    <location>
        <begin position="12"/>
        <end position="35"/>
    </location>
</feature>
<dbReference type="PROSITE" id="PS50041">
    <property type="entry name" value="C_TYPE_LECTIN_2"/>
    <property type="match status" value="1"/>
</dbReference>
<dbReference type="SMART" id="SM00034">
    <property type="entry name" value="CLECT"/>
    <property type="match status" value="1"/>
</dbReference>
<evidence type="ECO:0000256" key="2">
    <source>
        <dbReference type="ARBA" id="ARBA00022734"/>
    </source>
</evidence>
<organism evidence="5 6">
    <name type="scientific">Bubo bubo</name>
    <name type="common">Eurasian eagle-owl</name>
    <name type="synonym">Strix bubo</name>
    <dbReference type="NCBI Taxonomy" id="30461"/>
    <lineage>
        <taxon>Eukaryota</taxon>
        <taxon>Metazoa</taxon>
        <taxon>Chordata</taxon>
        <taxon>Craniata</taxon>
        <taxon>Vertebrata</taxon>
        <taxon>Euteleostomi</taxon>
        <taxon>Archelosauria</taxon>
        <taxon>Archosauria</taxon>
        <taxon>Dinosauria</taxon>
        <taxon>Saurischia</taxon>
        <taxon>Theropoda</taxon>
        <taxon>Coelurosauria</taxon>
        <taxon>Aves</taxon>
        <taxon>Neognathae</taxon>
        <taxon>Neoaves</taxon>
        <taxon>Telluraves</taxon>
        <taxon>Strigiformes</taxon>
        <taxon>Strigidae</taxon>
        <taxon>Bubo</taxon>
    </lineage>
</organism>
<dbReference type="InterPro" id="IPR016187">
    <property type="entry name" value="CTDL_fold"/>
</dbReference>
<evidence type="ECO:0000256" key="3">
    <source>
        <dbReference type="SAM" id="Phobius"/>
    </source>
</evidence>